<evidence type="ECO:0000256" key="1">
    <source>
        <dbReference type="SAM" id="MobiDB-lite"/>
    </source>
</evidence>
<proteinExistence type="predicted"/>
<comment type="caution">
    <text evidence="2">The sequence shown here is derived from an EMBL/GenBank/DDBJ whole genome shotgun (WGS) entry which is preliminary data.</text>
</comment>
<name>A0AAN8IIP1_TRICO</name>
<accession>A0AAN8IIP1</accession>
<dbReference type="EMBL" id="WIXE01018598">
    <property type="protein sequence ID" value="KAK5970787.1"/>
    <property type="molecule type" value="Genomic_DNA"/>
</dbReference>
<evidence type="ECO:0000313" key="2">
    <source>
        <dbReference type="EMBL" id="KAK5970787.1"/>
    </source>
</evidence>
<dbReference type="Proteomes" id="UP001331761">
    <property type="component" value="Unassembled WGS sequence"/>
</dbReference>
<organism evidence="2 3">
    <name type="scientific">Trichostrongylus colubriformis</name>
    <name type="common">Black scour worm</name>
    <dbReference type="NCBI Taxonomy" id="6319"/>
    <lineage>
        <taxon>Eukaryota</taxon>
        <taxon>Metazoa</taxon>
        <taxon>Ecdysozoa</taxon>
        <taxon>Nematoda</taxon>
        <taxon>Chromadorea</taxon>
        <taxon>Rhabditida</taxon>
        <taxon>Rhabditina</taxon>
        <taxon>Rhabditomorpha</taxon>
        <taxon>Strongyloidea</taxon>
        <taxon>Trichostrongylidae</taxon>
        <taxon>Trichostrongylus</taxon>
    </lineage>
</organism>
<gene>
    <name evidence="2" type="ORF">GCK32_019500</name>
</gene>
<protein>
    <submittedName>
        <fullName evidence="2">Uncharacterized protein</fullName>
    </submittedName>
</protein>
<dbReference type="AlphaFoldDB" id="A0AAN8IIP1"/>
<reference evidence="2 3" key="1">
    <citation type="submission" date="2019-10" db="EMBL/GenBank/DDBJ databases">
        <title>Assembly and Annotation for the nematode Trichostrongylus colubriformis.</title>
        <authorList>
            <person name="Martin J."/>
        </authorList>
    </citation>
    <scope>NUCLEOTIDE SEQUENCE [LARGE SCALE GENOMIC DNA]</scope>
    <source>
        <strain evidence="2">G859</strain>
        <tissue evidence="2">Whole worm</tissue>
    </source>
</reference>
<feature type="region of interest" description="Disordered" evidence="1">
    <location>
        <begin position="54"/>
        <end position="75"/>
    </location>
</feature>
<keyword evidence="3" id="KW-1185">Reference proteome</keyword>
<feature type="non-terminal residue" evidence="2">
    <location>
        <position position="91"/>
    </location>
</feature>
<sequence length="91" mass="10415">MMKYSYFTYNKTGVFDSTKQLCSLYKEAVSKSRDTIVDTPPGFVMIENGCAESRRTTTKKRKNEVQPSPLEEETSSEWSDCAFRVNGVRVQ</sequence>
<evidence type="ECO:0000313" key="3">
    <source>
        <dbReference type="Proteomes" id="UP001331761"/>
    </source>
</evidence>